<organism evidence="1 2">
    <name type="scientific">Arctium lappa</name>
    <name type="common">Greater burdock</name>
    <name type="synonym">Lappa major</name>
    <dbReference type="NCBI Taxonomy" id="4217"/>
    <lineage>
        <taxon>Eukaryota</taxon>
        <taxon>Viridiplantae</taxon>
        <taxon>Streptophyta</taxon>
        <taxon>Embryophyta</taxon>
        <taxon>Tracheophyta</taxon>
        <taxon>Spermatophyta</taxon>
        <taxon>Magnoliopsida</taxon>
        <taxon>eudicotyledons</taxon>
        <taxon>Gunneridae</taxon>
        <taxon>Pentapetalae</taxon>
        <taxon>asterids</taxon>
        <taxon>campanulids</taxon>
        <taxon>Asterales</taxon>
        <taxon>Asteraceae</taxon>
        <taxon>Carduoideae</taxon>
        <taxon>Cardueae</taxon>
        <taxon>Arctiinae</taxon>
        <taxon>Arctium</taxon>
    </lineage>
</organism>
<gene>
    <name evidence="1" type="ORF">L6452_00257</name>
</gene>
<reference evidence="1 2" key="2">
    <citation type="journal article" date="2022" name="Mol. Ecol. Resour.">
        <title>The genomes of chicory, endive, great burdock and yacon provide insights into Asteraceae paleo-polyploidization history and plant inulin production.</title>
        <authorList>
            <person name="Fan W."/>
            <person name="Wang S."/>
            <person name="Wang H."/>
            <person name="Wang A."/>
            <person name="Jiang F."/>
            <person name="Liu H."/>
            <person name="Zhao H."/>
            <person name="Xu D."/>
            <person name="Zhang Y."/>
        </authorList>
    </citation>
    <scope>NUCLEOTIDE SEQUENCE [LARGE SCALE GENOMIC DNA]</scope>
    <source>
        <strain evidence="2">cv. Niubang</strain>
    </source>
</reference>
<proteinExistence type="predicted"/>
<dbReference type="Proteomes" id="UP001055879">
    <property type="component" value="Linkage Group LG01"/>
</dbReference>
<evidence type="ECO:0000313" key="2">
    <source>
        <dbReference type="Proteomes" id="UP001055879"/>
    </source>
</evidence>
<reference evidence="2" key="1">
    <citation type="journal article" date="2022" name="Mol. Ecol. Resour.">
        <title>The genomes of chicory, endive, great burdock and yacon provide insights into Asteraceae palaeo-polyploidization history and plant inulin production.</title>
        <authorList>
            <person name="Fan W."/>
            <person name="Wang S."/>
            <person name="Wang H."/>
            <person name="Wang A."/>
            <person name="Jiang F."/>
            <person name="Liu H."/>
            <person name="Zhao H."/>
            <person name="Xu D."/>
            <person name="Zhang Y."/>
        </authorList>
    </citation>
    <scope>NUCLEOTIDE SEQUENCE [LARGE SCALE GENOMIC DNA]</scope>
    <source>
        <strain evidence="2">cv. Niubang</strain>
    </source>
</reference>
<protein>
    <submittedName>
        <fullName evidence="1">Uncharacterized protein</fullName>
    </submittedName>
</protein>
<comment type="caution">
    <text evidence="1">The sequence shown here is derived from an EMBL/GenBank/DDBJ whole genome shotgun (WGS) entry which is preliminary data.</text>
</comment>
<accession>A0ACB9FDC4</accession>
<name>A0ACB9FDC4_ARCLA</name>
<evidence type="ECO:0000313" key="1">
    <source>
        <dbReference type="EMBL" id="KAI3769157.1"/>
    </source>
</evidence>
<dbReference type="EMBL" id="CM042047">
    <property type="protein sequence ID" value="KAI3769157.1"/>
    <property type="molecule type" value="Genomic_DNA"/>
</dbReference>
<sequence>MEGVGSRLSRASSRYGSTPVFTGPVRRWQKQWIHVSSSSPISYNRTTNFNSLGNKNNLSDIRLRRWTPVPTSHSGGDSAATTEERPRRKLRYTPIVVLEEKKNKAEKINLEVKASKTNQPNDQETCFHNEAQGSDKCEATIRDLNLKDYDEDHGSDRSSKEVEWVKAARTGFAR</sequence>
<keyword evidence="2" id="KW-1185">Reference proteome</keyword>